<evidence type="ECO:0000256" key="1">
    <source>
        <dbReference type="SAM" id="Phobius"/>
    </source>
</evidence>
<keyword evidence="1" id="KW-0472">Membrane</keyword>
<gene>
    <name evidence="2" type="ORF">SAMN05421508_10746</name>
</gene>
<feature type="transmembrane region" description="Helical" evidence="1">
    <location>
        <begin position="7"/>
        <end position="27"/>
    </location>
</feature>
<evidence type="ECO:0000313" key="3">
    <source>
        <dbReference type="Proteomes" id="UP000219621"/>
    </source>
</evidence>
<dbReference type="Proteomes" id="UP000219621">
    <property type="component" value="Unassembled WGS sequence"/>
</dbReference>
<dbReference type="EMBL" id="OCNJ01000007">
    <property type="protein sequence ID" value="SOD97676.1"/>
    <property type="molecule type" value="Genomic_DNA"/>
</dbReference>
<dbReference type="AlphaFoldDB" id="A0A286GR79"/>
<reference evidence="2 3" key="1">
    <citation type="submission" date="2017-09" db="EMBL/GenBank/DDBJ databases">
        <authorList>
            <person name="Ehlers B."/>
            <person name="Leendertz F.H."/>
        </authorList>
    </citation>
    <scope>NUCLEOTIDE SEQUENCE [LARGE SCALE GENOMIC DNA]</scope>
    <source>
        <strain evidence="2 3">USBA 140</strain>
    </source>
</reference>
<sequence length="388" mass="42064">MIRPRRYLVRIGVFLAAVLVVAGLLFAPLLEAFMANPALNGLILGVLLIGVGLNIRQVVMLGPEADWIDDFRQNRTAVASGEAPRLLAPMATMLGQGPRDRQGRFSLSAPAMRSLLDGIASRLDESREISRYFIGLSIFLGLLGTFWGLMQTITAVGDVIGQLSIGGASDMQAVFDNLKQGLEQPLQGMGTSFSSSLFGLGGSLVLGFVDLQAGQAQNAFFNDLEDWLSGVTKVSSGGGGIEADTSVPVYIQALLEQTAESLQELQYTVSRTEEARTGANSQLRDLTDRLTTLTDQMRTEQTLLLRMAESQQELRPLLQRLAEAAATGGFGMDDASRSHLRNVDVALQRVVDELARGREYTVKEVRSEIKLLARTIAALAEEPDHRQS</sequence>
<accession>A0A286GR79</accession>
<keyword evidence="3" id="KW-1185">Reference proteome</keyword>
<keyword evidence="1" id="KW-0812">Transmembrane</keyword>
<feature type="transmembrane region" description="Helical" evidence="1">
    <location>
        <begin position="33"/>
        <end position="53"/>
    </location>
</feature>
<dbReference type="OrthoDB" id="9794540at2"/>
<proteinExistence type="predicted"/>
<evidence type="ECO:0000313" key="2">
    <source>
        <dbReference type="EMBL" id="SOD97676.1"/>
    </source>
</evidence>
<feature type="transmembrane region" description="Helical" evidence="1">
    <location>
        <begin position="132"/>
        <end position="150"/>
    </location>
</feature>
<organism evidence="2 3">
    <name type="scientific">Caenispirillum bisanense</name>
    <dbReference type="NCBI Taxonomy" id="414052"/>
    <lineage>
        <taxon>Bacteria</taxon>
        <taxon>Pseudomonadati</taxon>
        <taxon>Pseudomonadota</taxon>
        <taxon>Alphaproteobacteria</taxon>
        <taxon>Rhodospirillales</taxon>
        <taxon>Novispirillaceae</taxon>
        <taxon>Caenispirillum</taxon>
    </lineage>
</organism>
<evidence type="ECO:0008006" key="4">
    <source>
        <dbReference type="Google" id="ProtNLM"/>
    </source>
</evidence>
<keyword evidence="1" id="KW-1133">Transmembrane helix</keyword>
<dbReference type="RefSeq" id="WP_097280160.1">
    <property type="nucleotide sequence ID" value="NZ_OCNJ01000007.1"/>
</dbReference>
<name>A0A286GR79_9PROT</name>
<protein>
    <recommendedName>
        <fullName evidence="4">MotA/TolQ/ExbB proton channel family protein</fullName>
    </recommendedName>
</protein>